<evidence type="ECO:0000313" key="4">
    <source>
        <dbReference type="Proteomes" id="UP000243052"/>
    </source>
</evidence>
<dbReference type="GO" id="GO:0003677">
    <property type="term" value="F:DNA binding"/>
    <property type="evidence" value="ECO:0007669"/>
    <property type="project" value="InterPro"/>
</dbReference>
<proteinExistence type="predicted"/>
<dbReference type="InterPro" id="IPR036887">
    <property type="entry name" value="HTH_APSES_sf"/>
</dbReference>
<dbReference type="GO" id="GO:0033309">
    <property type="term" value="C:SBF transcription complex"/>
    <property type="evidence" value="ECO:0007669"/>
    <property type="project" value="TreeGrafter"/>
</dbReference>
<protein>
    <submittedName>
        <fullName evidence="3">HDL207Wp</fullName>
    </submittedName>
</protein>
<dbReference type="PROSITE" id="PS51299">
    <property type="entry name" value="HTH_APSES"/>
    <property type="match status" value="1"/>
</dbReference>
<sequence length="670" mass="75495">MSNQVKYPCTNMDQVDSITLTDMPLDDYQRYYFLQLMTRIGSSASPTSLLSETSKSLHIKTSSYRTNSAFLFYDISMGQSNFSSHQLSRKERRTLECFEYQIPDITKGPVVGNGLYLEGNPLVVNSKNLIEIQRKGGSSTPDISFLTKNQQFKLKKLQYSEQCNSAINPNNVILWDYKTGYVFFTGIWRIYQDVMRAMCIMKRANGDDDKEANKERQMECVKELEYSLKSCLYEPYSQQLMQKNGYSTFYDNSAGGTKRRPSVARSGSISSGAGRGTNESTSQTNYTDPVSGVAGLGVTSGSSVNYIDVHWNQLDPAWKDHMCRSFRESKKLDITPDFHDCCKRIRGGYIKIQGTWLPFEICRELCIRFCFPIRYLLAPIFGDTFPQECADWYLSHRGFYQKHTNTGGATHMLQPLSQLSCKPMPTNFKGINDRGSISEGRQHSATDIELLDASKNLLDISRRTSGSLDYCALPTSPIYYSNLPYRQKYDGSLGFISVGSGTQFHDPLISDPLAADKRRAHSWSAANDNQYNRETLPPISALISSLPNFESADASYAYDTAISQGRPVQFQPSPISAQTPSGHFVYGNQNLKPNRVFKVAPVSRRGSKEYVPPYYYNKNGQQTLFTGQHPRGPIPAEGTAGAVPRWAEVYNPNDQSYTYLEGLRIGYTPE</sequence>
<feature type="compositionally biased region" description="Polar residues" evidence="1">
    <location>
        <begin position="277"/>
        <end position="288"/>
    </location>
</feature>
<gene>
    <name evidence="3" type="ORF">AW171_hschr42432</name>
</gene>
<dbReference type="AlphaFoldDB" id="A0A109UYY7"/>
<dbReference type="GeneID" id="28723785"/>
<evidence type="ECO:0000256" key="1">
    <source>
        <dbReference type="SAM" id="MobiDB-lite"/>
    </source>
</evidence>
<dbReference type="RefSeq" id="XP_017987533.1">
    <property type="nucleotide sequence ID" value="XM_018131889.1"/>
</dbReference>
<reference evidence="3 4" key="1">
    <citation type="submission" date="2016-01" db="EMBL/GenBank/DDBJ databases">
        <title>Genome sequence of the yeast Holleya sinecauda.</title>
        <authorList>
            <person name="Dietrich F.S."/>
        </authorList>
    </citation>
    <scope>NUCLEOTIDE SEQUENCE [LARGE SCALE GENOMIC DNA]</scope>
    <source>
        <strain evidence="3 4">ATCC 58844</strain>
    </source>
</reference>
<accession>A0A109UYY7</accession>
<feature type="region of interest" description="Disordered" evidence="1">
    <location>
        <begin position="254"/>
        <end position="288"/>
    </location>
</feature>
<feature type="domain" description="HTH APSES-type" evidence="2">
    <location>
        <begin position="280"/>
        <end position="392"/>
    </location>
</feature>
<dbReference type="InterPro" id="IPR051642">
    <property type="entry name" value="SWI6-like"/>
</dbReference>
<dbReference type="EMBL" id="CP014244">
    <property type="protein sequence ID" value="AMD20537.1"/>
    <property type="molecule type" value="Genomic_DNA"/>
</dbReference>
<dbReference type="GO" id="GO:0000981">
    <property type="term" value="F:DNA-binding transcription factor activity, RNA polymerase II-specific"/>
    <property type="evidence" value="ECO:0007669"/>
    <property type="project" value="UniProtKB-ARBA"/>
</dbReference>
<dbReference type="PANTHER" id="PTHR43828">
    <property type="entry name" value="ASPARAGINASE"/>
    <property type="match status" value="1"/>
</dbReference>
<keyword evidence="4" id="KW-1185">Reference proteome</keyword>
<organism evidence="3 4">
    <name type="scientific">Eremothecium sinecaudum</name>
    <dbReference type="NCBI Taxonomy" id="45286"/>
    <lineage>
        <taxon>Eukaryota</taxon>
        <taxon>Fungi</taxon>
        <taxon>Dikarya</taxon>
        <taxon>Ascomycota</taxon>
        <taxon>Saccharomycotina</taxon>
        <taxon>Saccharomycetes</taxon>
        <taxon>Saccharomycetales</taxon>
        <taxon>Saccharomycetaceae</taxon>
        <taxon>Eremothecium</taxon>
    </lineage>
</organism>
<dbReference type="Gene3D" id="3.10.260.10">
    <property type="entry name" value="Transcription regulator HTH, APSES-type DNA-binding domain"/>
    <property type="match status" value="1"/>
</dbReference>
<name>A0A109UYY7_9SACH</name>
<dbReference type="Proteomes" id="UP000243052">
    <property type="component" value="Chromosome iv"/>
</dbReference>
<dbReference type="PANTHER" id="PTHR43828:SF5">
    <property type="entry name" value="TRANSCRIPTIONAL REPRESSOR XBP1"/>
    <property type="match status" value="1"/>
</dbReference>
<dbReference type="GO" id="GO:0030907">
    <property type="term" value="C:MBF transcription complex"/>
    <property type="evidence" value="ECO:0007669"/>
    <property type="project" value="TreeGrafter"/>
</dbReference>
<dbReference type="OrthoDB" id="5562739at2759"/>
<dbReference type="SUPFAM" id="SSF54616">
    <property type="entry name" value="DNA-binding domain of Mlu1-box binding protein MBP1"/>
    <property type="match status" value="1"/>
</dbReference>
<dbReference type="InterPro" id="IPR003163">
    <property type="entry name" value="Tscrpt_reg_HTH_APSES-type"/>
</dbReference>
<evidence type="ECO:0000259" key="2">
    <source>
        <dbReference type="PROSITE" id="PS51299"/>
    </source>
</evidence>
<evidence type="ECO:0000313" key="3">
    <source>
        <dbReference type="EMBL" id="AMD20537.1"/>
    </source>
</evidence>